<evidence type="ECO:0000313" key="3">
    <source>
        <dbReference type="EMBL" id="GAA1668266.1"/>
    </source>
</evidence>
<comment type="caution">
    <text evidence="3">The sequence shown here is derived from an EMBL/GenBank/DDBJ whole genome shotgun (WGS) entry which is preliminary data.</text>
</comment>
<dbReference type="Proteomes" id="UP001500618">
    <property type="component" value="Unassembled WGS sequence"/>
</dbReference>
<accession>A0ABN2GAT4</accession>
<reference evidence="3 4" key="1">
    <citation type="journal article" date="2019" name="Int. J. Syst. Evol. Microbiol.">
        <title>The Global Catalogue of Microorganisms (GCM) 10K type strain sequencing project: providing services to taxonomists for standard genome sequencing and annotation.</title>
        <authorList>
            <consortium name="The Broad Institute Genomics Platform"/>
            <consortium name="The Broad Institute Genome Sequencing Center for Infectious Disease"/>
            <person name="Wu L."/>
            <person name="Ma J."/>
        </authorList>
    </citation>
    <scope>NUCLEOTIDE SEQUENCE [LARGE SCALE GENOMIC DNA]</scope>
    <source>
        <strain evidence="3 4">JCM 14718</strain>
    </source>
</reference>
<keyword evidence="4" id="KW-1185">Reference proteome</keyword>
<proteinExistence type="predicted"/>
<evidence type="ECO:0000313" key="4">
    <source>
        <dbReference type="Proteomes" id="UP001500618"/>
    </source>
</evidence>
<sequence>MAYGSTPPPVPSPGALQPFRVQPYGPPTYGAQTYGAQPYGAQPYGTQTYGTQPIPNYSALPVWDPARRPGPYGGPGWQPGPYVPFQPRAPRPRPASAAVWALVTGIVAVALAPCLGGVVPGLIALALARMAAAEVAVSDGWLTGAGMIKAARVLSLVAISIAVVVGTALAVSWLVGLGVPAQDAHYPSNVD</sequence>
<organism evidence="3 4">
    <name type="scientific">Fodinicola feengrottensis</name>
    <dbReference type="NCBI Taxonomy" id="435914"/>
    <lineage>
        <taxon>Bacteria</taxon>
        <taxon>Bacillati</taxon>
        <taxon>Actinomycetota</taxon>
        <taxon>Actinomycetes</taxon>
        <taxon>Mycobacteriales</taxon>
        <taxon>Fodinicola</taxon>
    </lineage>
</organism>
<dbReference type="RefSeq" id="WP_344308685.1">
    <property type="nucleotide sequence ID" value="NZ_BAAANY010000007.1"/>
</dbReference>
<evidence type="ECO:0000256" key="1">
    <source>
        <dbReference type="SAM" id="MobiDB-lite"/>
    </source>
</evidence>
<protein>
    <recommendedName>
        <fullName evidence="5">DUF4190 domain-containing protein</fullName>
    </recommendedName>
</protein>
<evidence type="ECO:0008006" key="5">
    <source>
        <dbReference type="Google" id="ProtNLM"/>
    </source>
</evidence>
<dbReference type="EMBL" id="BAAANY010000007">
    <property type="protein sequence ID" value="GAA1668266.1"/>
    <property type="molecule type" value="Genomic_DNA"/>
</dbReference>
<keyword evidence="2" id="KW-1133">Transmembrane helix</keyword>
<gene>
    <name evidence="3" type="ORF">GCM10009765_16960</name>
</gene>
<name>A0ABN2GAT4_9ACTN</name>
<keyword evidence="2" id="KW-0472">Membrane</keyword>
<evidence type="ECO:0000256" key="2">
    <source>
        <dbReference type="SAM" id="Phobius"/>
    </source>
</evidence>
<feature type="region of interest" description="Disordered" evidence="1">
    <location>
        <begin position="1"/>
        <end position="24"/>
    </location>
</feature>
<feature type="transmembrane region" description="Helical" evidence="2">
    <location>
        <begin position="153"/>
        <end position="175"/>
    </location>
</feature>
<feature type="compositionally biased region" description="Pro residues" evidence="1">
    <location>
        <begin position="1"/>
        <end position="12"/>
    </location>
</feature>
<keyword evidence="2" id="KW-0812">Transmembrane</keyword>
<feature type="transmembrane region" description="Helical" evidence="2">
    <location>
        <begin position="99"/>
        <end position="132"/>
    </location>
</feature>